<evidence type="ECO:0000313" key="1">
    <source>
        <dbReference type="EMBL" id="KAK7357213.1"/>
    </source>
</evidence>
<keyword evidence="2" id="KW-1185">Reference proteome</keyword>
<evidence type="ECO:0000313" key="2">
    <source>
        <dbReference type="Proteomes" id="UP001374584"/>
    </source>
</evidence>
<dbReference type="PANTHER" id="PTHR18898">
    <property type="entry name" value="NUCLEOPROTEIN TPR-RELATED"/>
    <property type="match status" value="1"/>
</dbReference>
<name>A0AAN9R818_PHACN</name>
<gene>
    <name evidence="1" type="ORF">VNO80_16497</name>
</gene>
<dbReference type="GO" id="GO:0006406">
    <property type="term" value="P:mRNA export from nucleus"/>
    <property type="evidence" value="ECO:0007669"/>
    <property type="project" value="TreeGrafter"/>
</dbReference>
<dbReference type="Proteomes" id="UP001374584">
    <property type="component" value="Unassembled WGS sequence"/>
</dbReference>
<dbReference type="PANTHER" id="PTHR18898:SF2">
    <property type="entry name" value="NUCLEOPROTEIN TPR"/>
    <property type="match status" value="1"/>
</dbReference>
<sequence>MVEENSLLVPKIPVGVSGTALAASLLRDGWSLAKMYSKYQEAVHHALRHENLGRKESEAVLQQGKPAHGDEGAVPPNASLEITLRVSLMDREEQSHILHPALTFFQTRQE</sequence>
<dbReference type="GO" id="GO:0017056">
    <property type="term" value="F:structural constituent of nuclear pore"/>
    <property type="evidence" value="ECO:0007669"/>
    <property type="project" value="TreeGrafter"/>
</dbReference>
<protein>
    <submittedName>
        <fullName evidence="1">Uncharacterized protein</fullName>
    </submittedName>
</protein>
<dbReference type="AlphaFoldDB" id="A0AAN9R818"/>
<proteinExistence type="predicted"/>
<comment type="caution">
    <text evidence="1">The sequence shown here is derived from an EMBL/GenBank/DDBJ whole genome shotgun (WGS) entry which is preliminary data.</text>
</comment>
<reference evidence="1 2" key="1">
    <citation type="submission" date="2024-01" db="EMBL/GenBank/DDBJ databases">
        <title>The genomes of 5 underutilized Papilionoideae crops provide insights into root nodulation and disease resistanc.</title>
        <authorList>
            <person name="Jiang F."/>
        </authorList>
    </citation>
    <scope>NUCLEOTIDE SEQUENCE [LARGE SCALE GENOMIC DNA]</scope>
    <source>
        <strain evidence="1">JINMINGXINNONG_FW02</strain>
        <tissue evidence="1">Leaves</tissue>
    </source>
</reference>
<dbReference type="EMBL" id="JAYMYR010000006">
    <property type="protein sequence ID" value="KAK7357213.1"/>
    <property type="molecule type" value="Genomic_DNA"/>
</dbReference>
<dbReference type="GO" id="GO:0005643">
    <property type="term" value="C:nuclear pore"/>
    <property type="evidence" value="ECO:0007669"/>
    <property type="project" value="TreeGrafter"/>
</dbReference>
<organism evidence="1 2">
    <name type="scientific">Phaseolus coccineus</name>
    <name type="common">Scarlet runner bean</name>
    <name type="synonym">Phaseolus multiflorus</name>
    <dbReference type="NCBI Taxonomy" id="3886"/>
    <lineage>
        <taxon>Eukaryota</taxon>
        <taxon>Viridiplantae</taxon>
        <taxon>Streptophyta</taxon>
        <taxon>Embryophyta</taxon>
        <taxon>Tracheophyta</taxon>
        <taxon>Spermatophyta</taxon>
        <taxon>Magnoliopsida</taxon>
        <taxon>eudicotyledons</taxon>
        <taxon>Gunneridae</taxon>
        <taxon>Pentapetalae</taxon>
        <taxon>rosids</taxon>
        <taxon>fabids</taxon>
        <taxon>Fabales</taxon>
        <taxon>Fabaceae</taxon>
        <taxon>Papilionoideae</taxon>
        <taxon>50 kb inversion clade</taxon>
        <taxon>NPAAA clade</taxon>
        <taxon>indigoferoid/millettioid clade</taxon>
        <taxon>Phaseoleae</taxon>
        <taxon>Phaseolus</taxon>
    </lineage>
</organism>
<accession>A0AAN9R818</accession>